<reference evidence="2 3" key="1">
    <citation type="submission" date="2018-06" db="EMBL/GenBank/DDBJ databases">
        <title>Genomic Encyclopedia of Archaeal and Bacterial Type Strains, Phase II (KMG-II): from individual species to whole genera.</title>
        <authorList>
            <person name="Goeker M."/>
        </authorList>
    </citation>
    <scope>NUCLEOTIDE SEQUENCE [LARGE SCALE GENOMIC DNA]</scope>
    <source>
        <strain evidence="2 3">DSM 24464</strain>
    </source>
</reference>
<dbReference type="AlphaFoldDB" id="A0A327R524"/>
<feature type="transmembrane region" description="Helical" evidence="1">
    <location>
        <begin position="53"/>
        <end position="71"/>
    </location>
</feature>
<evidence type="ECO:0000256" key="1">
    <source>
        <dbReference type="SAM" id="Phobius"/>
    </source>
</evidence>
<feature type="transmembrane region" description="Helical" evidence="1">
    <location>
        <begin position="12"/>
        <end position="33"/>
    </location>
</feature>
<organism evidence="2 3">
    <name type="scientific">Olleya aquimaris</name>
    <dbReference type="NCBI Taxonomy" id="639310"/>
    <lineage>
        <taxon>Bacteria</taxon>
        <taxon>Pseudomonadati</taxon>
        <taxon>Bacteroidota</taxon>
        <taxon>Flavobacteriia</taxon>
        <taxon>Flavobacteriales</taxon>
        <taxon>Flavobacteriaceae</taxon>
    </lineage>
</organism>
<accession>A0A327R524</accession>
<dbReference type="NCBIfam" id="NF041635">
    <property type="entry name" value="STM3941_fam"/>
    <property type="match status" value="1"/>
</dbReference>
<keyword evidence="3" id="KW-1185">Reference proteome</keyword>
<protein>
    <submittedName>
        <fullName evidence="2">Uncharacterized protein</fullName>
    </submittedName>
</protein>
<dbReference type="InterPro" id="IPR048136">
    <property type="entry name" value="STM3941-like"/>
</dbReference>
<dbReference type="RefSeq" id="WP_111660871.1">
    <property type="nucleotide sequence ID" value="NZ_QLLO01000011.1"/>
</dbReference>
<evidence type="ECO:0000313" key="2">
    <source>
        <dbReference type="EMBL" id="RAJ11900.1"/>
    </source>
</evidence>
<proteinExistence type="predicted"/>
<dbReference type="OrthoDB" id="6028159at2"/>
<keyword evidence="1" id="KW-0812">Transmembrane</keyword>
<keyword evidence="1" id="KW-0472">Membrane</keyword>
<dbReference type="EMBL" id="QLLO01000011">
    <property type="protein sequence ID" value="RAJ11900.1"/>
    <property type="molecule type" value="Genomic_DNA"/>
</dbReference>
<name>A0A327R524_9FLAO</name>
<gene>
    <name evidence="2" type="ORF">LY08_02609</name>
</gene>
<comment type="caution">
    <text evidence="2">The sequence shown here is derived from an EMBL/GenBank/DDBJ whole genome shotgun (WGS) entry which is preliminary data.</text>
</comment>
<dbReference type="Proteomes" id="UP000248703">
    <property type="component" value="Unassembled WGS sequence"/>
</dbReference>
<keyword evidence="1" id="KW-1133">Transmembrane helix</keyword>
<sequence length="182" mass="20535">MKEKIEIPLSKNKLFLGIGGSLLFVALGIWLFLNADTFQEDSYRLFKNPMLVKGIGIASILFFGATGIFAFKKLFDKSVGLIIDSNGITDNSNASSVGLIEWKDITTIKTEQVMSTKFLLITVTNPEKYIGKAKNRMKAKLMRTNMNMYGTPLSITSNTLKYDFRKLEQIIQTEFKQNKNVD</sequence>
<evidence type="ECO:0000313" key="3">
    <source>
        <dbReference type="Proteomes" id="UP000248703"/>
    </source>
</evidence>